<protein>
    <submittedName>
        <fullName evidence="4">Membrane protease YdiL (CAAX protease family)</fullName>
    </submittedName>
</protein>
<feature type="transmembrane region" description="Helical" evidence="2">
    <location>
        <begin position="115"/>
        <end position="141"/>
    </location>
</feature>
<keyword evidence="2" id="KW-1133">Transmembrane helix</keyword>
<dbReference type="GO" id="GO:0080120">
    <property type="term" value="P:CAAX-box protein maturation"/>
    <property type="evidence" value="ECO:0007669"/>
    <property type="project" value="UniProtKB-ARBA"/>
</dbReference>
<gene>
    <name evidence="4" type="ORF">HNR24_002121</name>
</gene>
<keyword evidence="4" id="KW-0645">Protease</keyword>
<keyword evidence="4" id="KW-0378">Hydrolase</keyword>
<dbReference type="PANTHER" id="PTHR36435">
    <property type="entry name" value="SLR1288 PROTEIN"/>
    <property type="match status" value="1"/>
</dbReference>
<dbReference type="AlphaFoldDB" id="A0A839FK17"/>
<feature type="transmembrane region" description="Helical" evidence="2">
    <location>
        <begin position="161"/>
        <end position="180"/>
    </location>
</feature>
<dbReference type="RefSeq" id="WP_182495732.1">
    <property type="nucleotide sequence ID" value="NZ_BAAAKT010000004.1"/>
</dbReference>
<evidence type="ECO:0000313" key="5">
    <source>
        <dbReference type="Proteomes" id="UP000546252"/>
    </source>
</evidence>
<dbReference type="InterPro" id="IPR052710">
    <property type="entry name" value="CAAX_protease"/>
</dbReference>
<dbReference type="EMBL" id="JACJIH010000001">
    <property type="protein sequence ID" value="MBA8922188.1"/>
    <property type="molecule type" value="Genomic_DNA"/>
</dbReference>
<feature type="transmembrane region" description="Helical" evidence="2">
    <location>
        <begin position="272"/>
        <end position="295"/>
    </location>
</feature>
<feature type="transmembrane region" description="Helical" evidence="2">
    <location>
        <begin position="192"/>
        <end position="218"/>
    </location>
</feature>
<sequence>MTQPPQNPYGQDPNYPGPDHLGPPTQQPIQQPGPYGQPPQDYGQQPGPYGQPPQDYGQQPGPYGQPPQDYGQQPGPYGQPPQDYGQHPQGVMPGQGGAPSYPPRKRQRDSEPGRFLWGDLIAVLAYVVVMLVGGVSLLALIPPFSTMLGSGVEQQEQQGLFLINVVGYAVMVVIALAFSGKALIRSVRAFGYLWWLKLLLVPVAWVGTLILTALLVLSLGGEPETSENQLAIESMLAFVPFLAAVLVMGLLGPYVEEYFFRHLLIGKLSRYINIWICGVLSVITFPLLHFIPALVLMLADPSAPTDLTLISVVPYVVMGSVFTVAYILTGRSLVYAWLLHAFNNVMALVMAYFVQPRLEQFLEDNGMEEVGGLISHVAAMLRLLTETTLTLTGGK</sequence>
<feature type="domain" description="CAAX prenyl protease 2/Lysostaphin resistance protein A-like" evidence="3">
    <location>
        <begin position="241"/>
        <end position="346"/>
    </location>
</feature>
<dbReference type="GO" id="GO:0006508">
    <property type="term" value="P:proteolysis"/>
    <property type="evidence" value="ECO:0007669"/>
    <property type="project" value="UniProtKB-KW"/>
</dbReference>
<dbReference type="PANTHER" id="PTHR36435:SF1">
    <property type="entry name" value="CAAX AMINO TERMINAL PROTEASE FAMILY PROTEIN"/>
    <property type="match status" value="1"/>
</dbReference>
<evidence type="ECO:0000256" key="2">
    <source>
        <dbReference type="SAM" id="Phobius"/>
    </source>
</evidence>
<dbReference type="Pfam" id="PF02517">
    <property type="entry name" value="Rce1-like"/>
    <property type="match status" value="1"/>
</dbReference>
<feature type="transmembrane region" description="Helical" evidence="2">
    <location>
        <begin position="335"/>
        <end position="354"/>
    </location>
</feature>
<feature type="compositionally biased region" description="Low complexity" evidence="1">
    <location>
        <begin position="22"/>
        <end position="90"/>
    </location>
</feature>
<feature type="transmembrane region" description="Helical" evidence="2">
    <location>
        <begin position="230"/>
        <end position="251"/>
    </location>
</feature>
<comment type="caution">
    <text evidence="4">The sequence shown here is derived from an EMBL/GenBank/DDBJ whole genome shotgun (WGS) entry which is preliminary data.</text>
</comment>
<proteinExistence type="predicted"/>
<evidence type="ECO:0000313" key="4">
    <source>
        <dbReference type="EMBL" id="MBA8922188.1"/>
    </source>
</evidence>
<evidence type="ECO:0000259" key="3">
    <source>
        <dbReference type="Pfam" id="PF02517"/>
    </source>
</evidence>
<dbReference type="InterPro" id="IPR003675">
    <property type="entry name" value="Rce1/LyrA-like_dom"/>
</dbReference>
<keyword evidence="2" id="KW-0812">Transmembrane</keyword>
<reference evidence="4 5" key="1">
    <citation type="submission" date="2020-08" db="EMBL/GenBank/DDBJ databases">
        <title>Sequencing the genomes of 1000 actinobacteria strains.</title>
        <authorList>
            <person name="Klenk H.-P."/>
        </authorList>
    </citation>
    <scope>NUCLEOTIDE SEQUENCE [LARGE SCALE GENOMIC DNA]</scope>
    <source>
        <strain evidence="4 5">DSM 19081</strain>
    </source>
</reference>
<evidence type="ECO:0000256" key="1">
    <source>
        <dbReference type="SAM" id="MobiDB-lite"/>
    </source>
</evidence>
<dbReference type="GO" id="GO:0004175">
    <property type="term" value="F:endopeptidase activity"/>
    <property type="evidence" value="ECO:0007669"/>
    <property type="project" value="UniProtKB-ARBA"/>
</dbReference>
<feature type="region of interest" description="Disordered" evidence="1">
    <location>
        <begin position="1"/>
        <end position="110"/>
    </location>
</feature>
<organism evidence="4 5">
    <name type="scientific">Nesterenkonia jeotgali</name>
    <dbReference type="NCBI Taxonomy" id="317018"/>
    <lineage>
        <taxon>Bacteria</taxon>
        <taxon>Bacillati</taxon>
        <taxon>Actinomycetota</taxon>
        <taxon>Actinomycetes</taxon>
        <taxon>Micrococcales</taxon>
        <taxon>Micrococcaceae</taxon>
        <taxon>Nesterenkonia</taxon>
    </lineage>
</organism>
<dbReference type="Proteomes" id="UP000546252">
    <property type="component" value="Unassembled WGS sequence"/>
</dbReference>
<accession>A0A839FK17</accession>
<feature type="transmembrane region" description="Helical" evidence="2">
    <location>
        <begin position="307"/>
        <end position="328"/>
    </location>
</feature>
<keyword evidence="2" id="KW-0472">Membrane</keyword>
<name>A0A839FK17_9MICC</name>